<accession>A0A1I4R1R7</accession>
<feature type="transmembrane region" description="Helical" evidence="7">
    <location>
        <begin position="182"/>
        <end position="207"/>
    </location>
</feature>
<evidence type="ECO:0000259" key="8">
    <source>
        <dbReference type="PROSITE" id="PS50928"/>
    </source>
</evidence>
<dbReference type="GO" id="GO:0005886">
    <property type="term" value="C:plasma membrane"/>
    <property type="evidence" value="ECO:0007669"/>
    <property type="project" value="UniProtKB-SubCell"/>
</dbReference>
<dbReference type="OrthoDB" id="9815445at2"/>
<dbReference type="EMBL" id="PJNW01000002">
    <property type="protein sequence ID" value="PKR90263.1"/>
    <property type="molecule type" value="Genomic_DNA"/>
</dbReference>
<evidence type="ECO:0000256" key="4">
    <source>
        <dbReference type="ARBA" id="ARBA00022692"/>
    </source>
</evidence>
<keyword evidence="5 7" id="KW-1133">Transmembrane helix</keyword>
<dbReference type="SUPFAM" id="SSF161098">
    <property type="entry name" value="MetI-like"/>
    <property type="match status" value="1"/>
</dbReference>
<feature type="transmembrane region" description="Helical" evidence="7">
    <location>
        <begin position="109"/>
        <end position="131"/>
    </location>
</feature>
<comment type="similarity">
    <text evidence="7">Belongs to the binding-protein-dependent transport system permease family.</text>
</comment>
<dbReference type="RefSeq" id="WP_101287358.1">
    <property type="nucleotide sequence ID" value="NZ_FOUQ01000001.1"/>
</dbReference>
<comment type="caution">
    <text evidence="9">The sequence shown here is derived from an EMBL/GenBank/DDBJ whole genome shotgun (WGS) entry which is preliminary data.</text>
</comment>
<feature type="transmembrane region" description="Helical" evidence="7">
    <location>
        <begin position="13"/>
        <end position="37"/>
    </location>
</feature>
<dbReference type="PANTHER" id="PTHR43744:SF2">
    <property type="entry name" value="ARABINOOLIGOSACCHARIDES TRANSPORT SYSTEM PERMEASE PROTEIN ARAQ"/>
    <property type="match status" value="1"/>
</dbReference>
<keyword evidence="3" id="KW-1003">Cell membrane</keyword>
<dbReference type="Proteomes" id="UP000233491">
    <property type="component" value="Unassembled WGS sequence"/>
</dbReference>
<dbReference type="InterPro" id="IPR035906">
    <property type="entry name" value="MetI-like_sf"/>
</dbReference>
<evidence type="ECO:0000313" key="9">
    <source>
        <dbReference type="EMBL" id="PKR90263.1"/>
    </source>
</evidence>
<evidence type="ECO:0000313" key="10">
    <source>
        <dbReference type="Proteomes" id="UP000233491"/>
    </source>
</evidence>
<evidence type="ECO:0000256" key="6">
    <source>
        <dbReference type="ARBA" id="ARBA00023136"/>
    </source>
</evidence>
<gene>
    <name evidence="9" type="ORF">CXZ10_02420</name>
</gene>
<keyword evidence="2 7" id="KW-0813">Transport</keyword>
<proteinExistence type="inferred from homology"/>
<dbReference type="InterPro" id="IPR000515">
    <property type="entry name" value="MetI-like"/>
</dbReference>
<evidence type="ECO:0000256" key="7">
    <source>
        <dbReference type="RuleBase" id="RU363032"/>
    </source>
</evidence>
<evidence type="ECO:0000256" key="1">
    <source>
        <dbReference type="ARBA" id="ARBA00004651"/>
    </source>
</evidence>
<feature type="transmembrane region" description="Helical" evidence="7">
    <location>
        <begin position="240"/>
        <end position="261"/>
    </location>
</feature>
<keyword evidence="10" id="KW-1185">Reference proteome</keyword>
<sequence>MISYGLKQRLSSIAVYIILGLMAFISIFPFLWMVVGATNSTSDIINGKMSFGSALLLNATTFFTQVNVPLIFWNSAKITIIATVLTLLISSLAGYGFEIFASRFRERLYTLMLLTLMIPFAALMIPLFMLMGKFGLINTHIAVVLPTIASAFIIFYFRQSTKAFPHELRDAARVDGLKEWQIFLLIYMPVMRSTYAAAFIIVFMTIWNSYLWPLVVLQSNDTKTITLVISSLGSAYYPDYGAVMIGTVLATIPTLFVFFAMQRQFVEGMLGSVK</sequence>
<dbReference type="PANTHER" id="PTHR43744">
    <property type="entry name" value="ABC TRANSPORTER PERMEASE PROTEIN MG189-RELATED-RELATED"/>
    <property type="match status" value="1"/>
</dbReference>
<dbReference type="PROSITE" id="PS50928">
    <property type="entry name" value="ABC_TM1"/>
    <property type="match status" value="1"/>
</dbReference>
<organism evidence="9 10">
    <name type="scientific">Pleomorphomonas diazotrophica</name>
    <dbReference type="NCBI Taxonomy" id="1166257"/>
    <lineage>
        <taxon>Bacteria</taxon>
        <taxon>Pseudomonadati</taxon>
        <taxon>Pseudomonadota</taxon>
        <taxon>Alphaproteobacteria</taxon>
        <taxon>Hyphomicrobiales</taxon>
        <taxon>Pleomorphomonadaceae</taxon>
        <taxon>Pleomorphomonas</taxon>
    </lineage>
</organism>
<dbReference type="Pfam" id="PF00528">
    <property type="entry name" value="BPD_transp_1"/>
    <property type="match status" value="1"/>
</dbReference>
<feature type="transmembrane region" description="Helical" evidence="7">
    <location>
        <begin position="78"/>
        <end position="97"/>
    </location>
</feature>
<feature type="transmembrane region" description="Helical" evidence="7">
    <location>
        <begin position="137"/>
        <end position="157"/>
    </location>
</feature>
<protein>
    <submittedName>
        <fullName evidence="9">Lactose ABC transporter permease</fullName>
    </submittedName>
</protein>
<dbReference type="AlphaFoldDB" id="A0A1I4R1R7"/>
<dbReference type="GO" id="GO:0055085">
    <property type="term" value="P:transmembrane transport"/>
    <property type="evidence" value="ECO:0007669"/>
    <property type="project" value="InterPro"/>
</dbReference>
<comment type="subcellular location">
    <subcellularLocation>
        <location evidence="1 7">Cell membrane</location>
        <topology evidence="1 7">Multi-pass membrane protein</topology>
    </subcellularLocation>
</comment>
<feature type="domain" description="ABC transmembrane type-1" evidence="8">
    <location>
        <begin position="72"/>
        <end position="261"/>
    </location>
</feature>
<dbReference type="Gene3D" id="1.10.3720.10">
    <property type="entry name" value="MetI-like"/>
    <property type="match status" value="1"/>
</dbReference>
<dbReference type="CDD" id="cd06261">
    <property type="entry name" value="TM_PBP2"/>
    <property type="match status" value="1"/>
</dbReference>
<keyword evidence="4 7" id="KW-0812">Transmembrane</keyword>
<evidence type="ECO:0000256" key="3">
    <source>
        <dbReference type="ARBA" id="ARBA00022475"/>
    </source>
</evidence>
<evidence type="ECO:0000256" key="5">
    <source>
        <dbReference type="ARBA" id="ARBA00022989"/>
    </source>
</evidence>
<evidence type="ECO:0000256" key="2">
    <source>
        <dbReference type="ARBA" id="ARBA00022448"/>
    </source>
</evidence>
<name>A0A1I4R1R7_9HYPH</name>
<reference evidence="9 10" key="1">
    <citation type="submission" date="2017-12" db="EMBL/GenBank/DDBJ databases">
        <title>Anaerobic carbon monoxide metabolism by Pleomorphomonas carboxyditropha sp. nov., a new mesophilic hydrogenogenic carboxidotroph.</title>
        <authorList>
            <person name="Esquivel-Elizondo S."/>
            <person name="Krajmalnik-Brown R."/>
        </authorList>
    </citation>
    <scope>NUCLEOTIDE SEQUENCE [LARGE SCALE GENOMIC DNA]</scope>
    <source>
        <strain evidence="9 10">R5-392</strain>
    </source>
</reference>
<keyword evidence="6 7" id="KW-0472">Membrane</keyword>